<name>A0A0A9AX93_ARUDO</name>
<organism evidence="1">
    <name type="scientific">Arundo donax</name>
    <name type="common">Giant reed</name>
    <name type="synonym">Donax arundinaceus</name>
    <dbReference type="NCBI Taxonomy" id="35708"/>
    <lineage>
        <taxon>Eukaryota</taxon>
        <taxon>Viridiplantae</taxon>
        <taxon>Streptophyta</taxon>
        <taxon>Embryophyta</taxon>
        <taxon>Tracheophyta</taxon>
        <taxon>Spermatophyta</taxon>
        <taxon>Magnoliopsida</taxon>
        <taxon>Liliopsida</taxon>
        <taxon>Poales</taxon>
        <taxon>Poaceae</taxon>
        <taxon>PACMAD clade</taxon>
        <taxon>Arundinoideae</taxon>
        <taxon>Arundineae</taxon>
        <taxon>Arundo</taxon>
    </lineage>
</organism>
<accession>A0A0A9AX93</accession>
<reference evidence="1" key="1">
    <citation type="submission" date="2014-09" db="EMBL/GenBank/DDBJ databases">
        <authorList>
            <person name="Magalhaes I.L.F."/>
            <person name="Oliveira U."/>
            <person name="Santos F.R."/>
            <person name="Vidigal T.H.D.A."/>
            <person name="Brescovit A.D."/>
            <person name="Santos A.J."/>
        </authorList>
    </citation>
    <scope>NUCLEOTIDE SEQUENCE</scope>
    <source>
        <tissue evidence="1">Shoot tissue taken approximately 20 cm above the soil surface</tissue>
    </source>
</reference>
<proteinExistence type="predicted"/>
<reference evidence="1" key="2">
    <citation type="journal article" date="2015" name="Data Brief">
        <title>Shoot transcriptome of the giant reed, Arundo donax.</title>
        <authorList>
            <person name="Barrero R.A."/>
            <person name="Guerrero F.D."/>
            <person name="Moolhuijzen P."/>
            <person name="Goolsby J.A."/>
            <person name="Tidwell J."/>
            <person name="Bellgard S.E."/>
            <person name="Bellgard M.I."/>
        </authorList>
    </citation>
    <scope>NUCLEOTIDE SEQUENCE</scope>
    <source>
        <tissue evidence="1">Shoot tissue taken approximately 20 cm above the soil surface</tissue>
    </source>
</reference>
<sequence length="42" mass="4542">MTPSKVLSKIISHELSMRIVPSSLSEVKSLALTSGELSKKKT</sequence>
<dbReference type="EMBL" id="GBRH01243397">
    <property type="protein sequence ID" value="JAD54498.1"/>
    <property type="molecule type" value="Transcribed_RNA"/>
</dbReference>
<protein>
    <submittedName>
        <fullName evidence="1">Uncharacterized protein</fullName>
    </submittedName>
</protein>
<evidence type="ECO:0000313" key="1">
    <source>
        <dbReference type="EMBL" id="JAD54498.1"/>
    </source>
</evidence>
<dbReference type="AlphaFoldDB" id="A0A0A9AX93"/>